<keyword evidence="3" id="KW-1185">Reference proteome</keyword>
<feature type="domain" description="DUF6891" evidence="1">
    <location>
        <begin position="13"/>
        <end position="136"/>
    </location>
</feature>
<evidence type="ECO:0000313" key="3">
    <source>
        <dbReference type="Proteomes" id="UP001198571"/>
    </source>
</evidence>
<dbReference type="Pfam" id="PF21831">
    <property type="entry name" value="DUF6891"/>
    <property type="match status" value="1"/>
</dbReference>
<dbReference type="EMBL" id="JACDXX010000009">
    <property type="protein sequence ID" value="MCB5410589.1"/>
    <property type="molecule type" value="Genomic_DNA"/>
</dbReference>
<gene>
    <name evidence="2" type="ORF">H0485_11335</name>
</gene>
<dbReference type="RefSeq" id="WP_226935618.1">
    <property type="nucleotide sequence ID" value="NZ_JACDXX010000009.1"/>
</dbReference>
<dbReference type="Proteomes" id="UP001198571">
    <property type="component" value="Unassembled WGS sequence"/>
</dbReference>
<evidence type="ECO:0000313" key="2">
    <source>
        <dbReference type="EMBL" id="MCB5410589.1"/>
    </source>
</evidence>
<reference evidence="2 3" key="1">
    <citation type="submission" date="2020-07" db="EMBL/GenBank/DDBJ databases">
        <title>Pseudogemmobacter sp. nov., isolated from poultry manure in Taiwan.</title>
        <authorList>
            <person name="Lin S.-Y."/>
            <person name="Tang Y.-S."/>
            <person name="Young C.-C."/>
        </authorList>
    </citation>
    <scope>NUCLEOTIDE SEQUENCE [LARGE SCALE GENOMIC DNA]</scope>
    <source>
        <strain evidence="2 3">CC-YST710</strain>
    </source>
</reference>
<accession>A0ABS8CMI9</accession>
<evidence type="ECO:0000259" key="1">
    <source>
        <dbReference type="Pfam" id="PF21831"/>
    </source>
</evidence>
<dbReference type="InterPro" id="IPR054186">
    <property type="entry name" value="DUF6891"/>
</dbReference>
<organism evidence="2 3">
    <name type="scientific">Pseudogemmobacter faecipullorum</name>
    <dbReference type="NCBI Taxonomy" id="2755041"/>
    <lineage>
        <taxon>Bacteria</taxon>
        <taxon>Pseudomonadati</taxon>
        <taxon>Pseudomonadota</taxon>
        <taxon>Alphaproteobacteria</taxon>
        <taxon>Rhodobacterales</taxon>
        <taxon>Paracoccaceae</taxon>
        <taxon>Pseudogemmobacter</taxon>
    </lineage>
</organism>
<comment type="caution">
    <text evidence="2">The sequence shown here is derived from an EMBL/GenBank/DDBJ whole genome shotgun (WGS) entry which is preliminary data.</text>
</comment>
<proteinExistence type="predicted"/>
<name>A0ABS8CMI9_9RHOB</name>
<protein>
    <recommendedName>
        <fullName evidence="1">DUF6891 domain-containing protein</fullName>
    </recommendedName>
</protein>
<sequence>MFECVSGPKGEEAALAAADADWSACEARIAAAFESLKQREVLALGQAGQTQYDALSEVERSFHDAALAGAGVQFLGACFYTREDGQRARSTGELPIALWAPQGDFDQSMRAIGRAVVEEFARVGLRITWDGRSRSRPVVRLH</sequence>